<proteinExistence type="predicted"/>
<name>A0A8H3EUG0_9LECA</name>
<evidence type="ECO:0000259" key="5">
    <source>
        <dbReference type="PROSITE" id="PS51393"/>
    </source>
</evidence>
<evidence type="ECO:0000256" key="1">
    <source>
        <dbReference type="ARBA" id="ARBA00021175"/>
    </source>
</evidence>
<dbReference type="InterPro" id="IPR013819">
    <property type="entry name" value="LipOase_C"/>
</dbReference>
<keyword evidence="2" id="KW-0479">Metal-binding</keyword>
<dbReference type="GO" id="GO:0043651">
    <property type="term" value="P:linoleic acid metabolic process"/>
    <property type="evidence" value="ECO:0007669"/>
    <property type="project" value="UniProtKB-ARBA"/>
</dbReference>
<protein>
    <recommendedName>
        <fullName evidence="1">Manganese lipoxygenase</fullName>
    </recommendedName>
</protein>
<comment type="caution">
    <text evidence="6">The sequence shown here is derived from an EMBL/GenBank/DDBJ whole genome shotgun (WGS) entry which is preliminary data.</text>
</comment>
<dbReference type="GO" id="GO:0046872">
    <property type="term" value="F:metal ion binding"/>
    <property type="evidence" value="ECO:0007669"/>
    <property type="project" value="UniProtKB-KW"/>
</dbReference>
<dbReference type="Gene3D" id="3.10.450.60">
    <property type="match status" value="1"/>
</dbReference>
<organism evidence="6 7">
    <name type="scientific">Heterodermia speciosa</name>
    <dbReference type="NCBI Taxonomy" id="116794"/>
    <lineage>
        <taxon>Eukaryota</taxon>
        <taxon>Fungi</taxon>
        <taxon>Dikarya</taxon>
        <taxon>Ascomycota</taxon>
        <taxon>Pezizomycotina</taxon>
        <taxon>Lecanoromycetes</taxon>
        <taxon>OSLEUM clade</taxon>
        <taxon>Lecanoromycetidae</taxon>
        <taxon>Caliciales</taxon>
        <taxon>Physciaceae</taxon>
        <taxon>Heterodermia</taxon>
    </lineage>
</organism>
<evidence type="ECO:0000313" key="6">
    <source>
        <dbReference type="EMBL" id="CAF9912552.1"/>
    </source>
</evidence>
<dbReference type="AlphaFoldDB" id="A0A8H3EUG0"/>
<reference evidence="6" key="1">
    <citation type="submission" date="2021-03" db="EMBL/GenBank/DDBJ databases">
        <authorList>
            <person name="Tagirdzhanova G."/>
        </authorList>
    </citation>
    <scope>NUCLEOTIDE SEQUENCE</scope>
</reference>
<dbReference type="Proteomes" id="UP000664521">
    <property type="component" value="Unassembled WGS sequence"/>
</dbReference>
<dbReference type="PROSITE" id="PS51393">
    <property type="entry name" value="LIPOXYGENASE_3"/>
    <property type="match status" value="1"/>
</dbReference>
<evidence type="ECO:0000256" key="2">
    <source>
        <dbReference type="ARBA" id="ARBA00022723"/>
    </source>
</evidence>
<evidence type="ECO:0000256" key="3">
    <source>
        <dbReference type="ARBA" id="ARBA00022964"/>
    </source>
</evidence>
<gene>
    <name evidence="6" type="ORF">HETSPECPRED_000970</name>
</gene>
<dbReference type="InterPro" id="IPR000907">
    <property type="entry name" value="LipOase"/>
</dbReference>
<sequence length="559" mass="61238">MFDPDSAARAAELDKNRAGYLYGPSLIGNSSFFLTGQLGDQLVQSEVDLWNQDAAPVRAAIQAEATPVLQSVGVAGGLKDLSGYERLYENQWKTANPDGVDPGILTNYTQDLLFSMERLSNNPFPIKRLHPQNDTLPFEIEDDIVQNLTTVSLASLHAAGRLFVVDHSYQANYAGIEGRFTAACTAYFFIDPVSGDLLPLAIKTNVGSDLIYTPLDADQDWLLAKIMFNVNDLFHGQILHLANSHAVAEIVHEAALRTMSAKHPVRAYLDNIMYQAYAIRPVGSQILFNPGGLFDHNFALSNVAVKQFVADFYPTVAGPFQANYLQRSLVDRGLINCSYGPDLAHFPFAEDAGTIVEALRAFATSFVHAYYPNDHDLSQDGELQSWVSEASSAAKVIDFPASPLIYRETLIDILTHLAYLTGVNHHTLNSATPSASSGVLPFHPMALYQPIPTAKGVESVLPYLPNLSASINQTTLLLGFIRPQLFNSARDLENMFDNSGFLAGASAVVKRAASSLQDRLMSISQMIQARSFDANGLSQGMPFLWRNLDPSRLPFFLSV</sequence>
<dbReference type="GO" id="GO:0034440">
    <property type="term" value="P:lipid oxidation"/>
    <property type="evidence" value="ECO:0007669"/>
    <property type="project" value="InterPro"/>
</dbReference>
<feature type="domain" description="Lipoxygenase" evidence="5">
    <location>
        <begin position="1"/>
        <end position="559"/>
    </location>
</feature>
<dbReference type="GO" id="GO:0050584">
    <property type="term" value="F:linoleate 11-lipoxygenase activity"/>
    <property type="evidence" value="ECO:0007669"/>
    <property type="project" value="UniProtKB-ARBA"/>
</dbReference>
<dbReference type="PANTHER" id="PTHR11771">
    <property type="entry name" value="LIPOXYGENASE"/>
    <property type="match status" value="1"/>
</dbReference>
<dbReference type="InterPro" id="IPR036226">
    <property type="entry name" value="LipOase_C_sf"/>
</dbReference>
<accession>A0A8H3EUG0</accession>
<dbReference type="EMBL" id="CAJPDS010000011">
    <property type="protein sequence ID" value="CAF9912552.1"/>
    <property type="molecule type" value="Genomic_DNA"/>
</dbReference>
<dbReference type="Gene3D" id="1.20.245.10">
    <property type="entry name" value="Lipoxygenase-1, Domain 5"/>
    <property type="match status" value="1"/>
</dbReference>
<dbReference type="OrthoDB" id="407298at2759"/>
<dbReference type="SUPFAM" id="SSF48484">
    <property type="entry name" value="Lipoxigenase"/>
    <property type="match status" value="1"/>
</dbReference>
<keyword evidence="4" id="KW-0560">Oxidoreductase</keyword>
<keyword evidence="3" id="KW-0223">Dioxygenase</keyword>
<dbReference type="Pfam" id="PF00305">
    <property type="entry name" value="Lipoxygenase"/>
    <property type="match status" value="1"/>
</dbReference>
<evidence type="ECO:0000313" key="7">
    <source>
        <dbReference type="Proteomes" id="UP000664521"/>
    </source>
</evidence>
<keyword evidence="7" id="KW-1185">Reference proteome</keyword>
<evidence type="ECO:0000256" key="4">
    <source>
        <dbReference type="ARBA" id="ARBA00023002"/>
    </source>
</evidence>